<keyword evidence="9" id="KW-0809">Transit peptide</keyword>
<proteinExistence type="inferred from homology"/>
<comment type="similarity">
    <text evidence="4">Belongs to the ECSIT family.</text>
</comment>
<protein>
    <recommendedName>
        <fullName evidence="5">Evolutionarily conserved signaling intermediate in Toll pathway, mitochondrial</fullName>
    </recommendedName>
</protein>
<dbReference type="PANTHER" id="PTHR13113:SF1">
    <property type="entry name" value="EVOLUTIONARILY CONSERVED SIGNALING INTERMEDIATE IN TOLL PATHWAY, MITOCHONDRIAL"/>
    <property type="match status" value="1"/>
</dbReference>
<keyword evidence="13" id="KW-1185">Reference proteome</keyword>
<evidence type="ECO:0000256" key="6">
    <source>
        <dbReference type="ARBA" id="ARBA00022490"/>
    </source>
</evidence>
<evidence type="ECO:0000256" key="9">
    <source>
        <dbReference type="ARBA" id="ARBA00022946"/>
    </source>
</evidence>
<evidence type="ECO:0000313" key="13">
    <source>
        <dbReference type="Proteomes" id="UP000694888"/>
    </source>
</evidence>
<dbReference type="Pfam" id="PF06239">
    <property type="entry name" value="ECSIT_N"/>
    <property type="match status" value="1"/>
</dbReference>
<keyword evidence="10" id="KW-0496">Mitochondrion</keyword>
<evidence type="ECO:0000256" key="8">
    <source>
        <dbReference type="ARBA" id="ARBA00022859"/>
    </source>
</evidence>
<evidence type="ECO:0000313" key="14">
    <source>
        <dbReference type="RefSeq" id="XP_005091035.1"/>
    </source>
</evidence>
<organism evidence="13 14">
    <name type="scientific">Aplysia californica</name>
    <name type="common">California sea hare</name>
    <dbReference type="NCBI Taxonomy" id="6500"/>
    <lineage>
        <taxon>Eukaryota</taxon>
        <taxon>Metazoa</taxon>
        <taxon>Spiralia</taxon>
        <taxon>Lophotrochozoa</taxon>
        <taxon>Mollusca</taxon>
        <taxon>Gastropoda</taxon>
        <taxon>Heterobranchia</taxon>
        <taxon>Euthyneura</taxon>
        <taxon>Tectipleura</taxon>
        <taxon>Aplysiida</taxon>
        <taxon>Aplysioidea</taxon>
        <taxon>Aplysiidae</taxon>
        <taxon>Aplysia</taxon>
    </lineage>
</organism>
<dbReference type="RefSeq" id="XP_005091035.1">
    <property type="nucleotide sequence ID" value="XM_005090978.3"/>
</dbReference>
<keyword evidence="6" id="KW-0963">Cytoplasm</keyword>
<gene>
    <name evidence="14 15" type="primary">LOC101857763</name>
</gene>
<comment type="subcellular location">
    <subcellularLocation>
        <location evidence="3">Cytoplasm</location>
    </subcellularLocation>
    <subcellularLocation>
        <location evidence="2">Mitochondrion</location>
    </subcellularLocation>
    <subcellularLocation>
        <location evidence="1">Nucleus</location>
    </subcellularLocation>
</comment>
<dbReference type="InterPro" id="IPR046448">
    <property type="entry name" value="ECSIT_N"/>
</dbReference>
<evidence type="ECO:0000256" key="5">
    <source>
        <dbReference type="ARBA" id="ARBA00019998"/>
    </source>
</evidence>
<feature type="domain" description="ECSIT C-terminal" evidence="12">
    <location>
        <begin position="325"/>
        <end position="453"/>
    </location>
</feature>
<accession>A0ABM0JD92</accession>
<dbReference type="GeneID" id="101857763"/>
<dbReference type="PANTHER" id="PTHR13113">
    <property type="entry name" value="ECSIT EVOLUTIONARILY CONSERVED SIGNALING INTERMEDIATE IN TOLL PATHWAYS"/>
    <property type="match status" value="1"/>
</dbReference>
<evidence type="ECO:0000256" key="2">
    <source>
        <dbReference type="ARBA" id="ARBA00004173"/>
    </source>
</evidence>
<name>A0ABM0JD92_APLCA</name>
<dbReference type="InterPro" id="IPR029342">
    <property type="entry name" value="ECIST_C"/>
</dbReference>
<dbReference type="Pfam" id="PF14784">
    <property type="entry name" value="ECSIT_C"/>
    <property type="match status" value="1"/>
</dbReference>
<evidence type="ECO:0000313" key="15">
    <source>
        <dbReference type="RefSeq" id="XP_005091036.1"/>
    </source>
</evidence>
<evidence type="ECO:0000256" key="7">
    <source>
        <dbReference type="ARBA" id="ARBA00022588"/>
    </source>
</evidence>
<keyword evidence="11" id="KW-0539">Nucleus</keyword>
<keyword evidence="8" id="KW-0391">Immunity</keyword>
<sequence>MYSPITALVRRQLNFNELSLCLSVCRKYASKSKYSYRKLIESTPPSRQTYSCIRGLHVSLRPSQKEVPSQKNELQEQKQEPELVAKEAKDLEVKLRVPAPRSQQEEWKSSIPDHDPGRITGVGEKLERKALSIFDDEANTRGRNKEAFLVAVSKYISKETLYRRGAVEFVYAGLQEMKTFGVVRDLASYKALLQAFPKGKMIPRNAWQVEFMHYPRQQQCAIDMLEQMEVNAVIPDDEFGVLLKDRFGNEAHATRKYRRIMYWLPKFKNMNPYPVPFDLPENDEELALIALRRMCVDKETRYTVWKTAEEELECEEDTFVASAQSPTQQELLRKHKSEQPVFVEGPYPVYLRTHRLQYFLLRAEPNINALMKQMQLEKEAENDENLFEWTNFFEEEDCRELQPVLSVHEQEDSTVLALAVTGSSSKTSLVSWVRLLQRSNPSLARTPVLFKLLSSDRELEVIGDNRAFKDFDSS</sequence>
<evidence type="ECO:0000256" key="10">
    <source>
        <dbReference type="ARBA" id="ARBA00023128"/>
    </source>
</evidence>
<dbReference type="RefSeq" id="XP_005091036.1">
    <property type="nucleotide sequence ID" value="XM_005090979.3"/>
</dbReference>
<reference evidence="14 15" key="1">
    <citation type="submission" date="2025-05" db="UniProtKB">
        <authorList>
            <consortium name="RefSeq"/>
        </authorList>
    </citation>
    <scope>IDENTIFICATION</scope>
</reference>
<evidence type="ECO:0000256" key="4">
    <source>
        <dbReference type="ARBA" id="ARBA00007674"/>
    </source>
</evidence>
<dbReference type="InterPro" id="IPR010418">
    <property type="entry name" value="ECSIT"/>
</dbReference>
<keyword evidence="7" id="KW-0399">Innate immunity</keyword>
<evidence type="ECO:0000256" key="1">
    <source>
        <dbReference type="ARBA" id="ARBA00004123"/>
    </source>
</evidence>
<evidence type="ECO:0000259" key="12">
    <source>
        <dbReference type="SMART" id="SM01284"/>
    </source>
</evidence>
<evidence type="ECO:0000256" key="11">
    <source>
        <dbReference type="ARBA" id="ARBA00023242"/>
    </source>
</evidence>
<dbReference type="SMART" id="SM01284">
    <property type="entry name" value="ECSIT_Cterm"/>
    <property type="match status" value="1"/>
</dbReference>
<dbReference type="Proteomes" id="UP000694888">
    <property type="component" value="Unplaced"/>
</dbReference>
<evidence type="ECO:0000256" key="3">
    <source>
        <dbReference type="ARBA" id="ARBA00004496"/>
    </source>
</evidence>